<name>A0ABQ9I1Q5_9NEOP</name>
<evidence type="ECO:0000313" key="3">
    <source>
        <dbReference type="Proteomes" id="UP001159363"/>
    </source>
</evidence>
<organism evidence="2 3">
    <name type="scientific">Dryococelus australis</name>
    <dbReference type="NCBI Taxonomy" id="614101"/>
    <lineage>
        <taxon>Eukaryota</taxon>
        <taxon>Metazoa</taxon>
        <taxon>Ecdysozoa</taxon>
        <taxon>Arthropoda</taxon>
        <taxon>Hexapoda</taxon>
        <taxon>Insecta</taxon>
        <taxon>Pterygota</taxon>
        <taxon>Neoptera</taxon>
        <taxon>Polyneoptera</taxon>
        <taxon>Phasmatodea</taxon>
        <taxon>Verophasmatodea</taxon>
        <taxon>Anareolatae</taxon>
        <taxon>Phasmatidae</taxon>
        <taxon>Eurycanthinae</taxon>
        <taxon>Dryococelus</taxon>
    </lineage>
</organism>
<accession>A0ABQ9I1Q5</accession>
<dbReference type="EMBL" id="JARBHB010000003">
    <property type="protein sequence ID" value="KAJ8890582.1"/>
    <property type="molecule type" value="Genomic_DNA"/>
</dbReference>
<feature type="region of interest" description="Disordered" evidence="1">
    <location>
        <begin position="257"/>
        <end position="280"/>
    </location>
</feature>
<feature type="region of interest" description="Disordered" evidence="1">
    <location>
        <begin position="20"/>
        <end position="43"/>
    </location>
</feature>
<sequence length="548" mass="60164">MERAVTEERARQLASLTIKLESQQPDEHHTTDQGDGLTCPKPRSEGAIRATLTRTPSVSSPIRARLQRFRRNAVLCKLDLSLYSSELALPCDGQPPATCSYCCTHQHLLLELIPQESASPHSSSERIREVIKEQGRECKGRGTRDNSEKTSRPPESSVNIPTRENSGATPLVCARSQRTLPVTGSVLSHNCADICSSCWELAVSTTTDSSSPHLATICSKIVTSLARPPWLKPNRVKRGEVWSSAGMKLGVGGREIPEKTRFPETSSGTIPAWESSSATPPGLEPGTLWWEASNLTTKPPRPQEGGERRSAVLEENCIDHASMCVYPLSFHVWSSANIPKGDCAPLWLAWACPSTINASGLFQLIVRREDSRLAQRYTNPQAFVTPRRNTAPGSSHAWGTFVDKCTDSIANESRKLSQVNKCDCGVSTSSDMWYGLEAPDLFDTGSSFPESCLILANLWVRLRLESDYCFPSSSHLAVETMLKRCTRLKSTDFSPTGHFRRHSSLCRLAVFAHLSPELAQSSELTSPCSEAYCGLISLAELPGRFPAH</sequence>
<feature type="compositionally biased region" description="Polar residues" evidence="1">
    <location>
        <begin position="263"/>
        <end position="279"/>
    </location>
</feature>
<feature type="region of interest" description="Disordered" evidence="1">
    <location>
        <begin position="116"/>
        <end position="166"/>
    </location>
</feature>
<gene>
    <name evidence="2" type="ORF">PR048_010091</name>
</gene>
<dbReference type="Proteomes" id="UP001159363">
    <property type="component" value="Chromosome 3"/>
</dbReference>
<protein>
    <submittedName>
        <fullName evidence="2">Uncharacterized protein</fullName>
    </submittedName>
</protein>
<proteinExistence type="predicted"/>
<keyword evidence="3" id="KW-1185">Reference proteome</keyword>
<feature type="compositionally biased region" description="Polar residues" evidence="1">
    <location>
        <begin position="153"/>
        <end position="166"/>
    </location>
</feature>
<feature type="compositionally biased region" description="Basic and acidic residues" evidence="1">
    <location>
        <begin position="123"/>
        <end position="152"/>
    </location>
</feature>
<reference evidence="2 3" key="1">
    <citation type="submission" date="2023-02" db="EMBL/GenBank/DDBJ databases">
        <title>LHISI_Scaffold_Assembly.</title>
        <authorList>
            <person name="Stuart O.P."/>
            <person name="Cleave R."/>
            <person name="Magrath M.J.L."/>
            <person name="Mikheyev A.S."/>
        </authorList>
    </citation>
    <scope>NUCLEOTIDE SEQUENCE [LARGE SCALE GENOMIC DNA]</scope>
    <source>
        <strain evidence="2">Daus_M_001</strain>
        <tissue evidence="2">Leg muscle</tissue>
    </source>
</reference>
<comment type="caution">
    <text evidence="2">The sequence shown here is derived from an EMBL/GenBank/DDBJ whole genome shotgun (WGS) entry which is preliminary data.</text>
</comment>
<evidence type="ECO:0000313" key="2">
    <source>
        <dbReference type="EMBL" id="KAJ8890582.1"/>
    </source>
</evidence>
<evidence type="ECO:0000256" key="1">
    <source>
        <dbReference type="SAM" id="MobiDB-lite"/>
    </source>
</evidence>